<dbReference type="OrthoDB" id="227596at2"/>
<evidence type="ECO:0000313" key="13">
    <source>
        <dbReference type="EMBL" id="AXV08257.1"/>
    </source>
</evidence>
<dbReference type="AlphaFoldDB" id="A0A346Y1B0"/>
<dbReference type="PANTHER" id="PTHR24421:SF10">
    <property type="entry name" value="NITRATE_NITRITE SENSOR PROTEIN NARQ"/>
    <property type="match status" value="1"/>
</dbReference>
<feature type="transmembrane region" description="Helical" evidence="9">
    <location>
        <begin position="150"/>
        <end position="171"/>
    </location>
</feature>
<evidence type="ECO:0000259" key="12">
    <source>
        <dbReference type="Pfam" id="PF23539"/>
    </source>
</evidence>
<dbReference type="KEGG" id="euz:DVS28_a3584"/>
<dbReference type="GO" id="GO:0005524">
    <property type="term" value="F:ATP binding"/>
    <property type="evidence" value="ECO:0007669"/>
    <property type="project" value="UniProtKB-KW"/>
</dbReference>
<feature type="transmembrane region" description="Helical" evidence="9">
    <location>
        <begin position="18"/>
        <end position="38"/>
    </location>
</feature>
<dbReference type="Pfam" id="PF02518">
    <property type="entry name" value="HATPase_c"/>
    <property type="match status" value="1"/>
</dbReference>
<proteinExistence type="predicted"/>
<feature type="transmembrane region" description="Helical" evidence="9">
    <location>
        <begin position="96"/>
        <end position="114"/>
    </location>
</feature>
<dbReference type="GO" id="GO:0016020">
    <property type="term" value="C:membrane"/>
    <property type="evidence" value="ECO:0007669"/>
    <property type="project" value="InterPro"/>
</dbReference>
<dbReference type="Proteomes" id="UP000264006">
    <property type="component" value="Chromosome"/>
</dbReference>
<dbReference type="Pfam" id="PF23539">
    <property type="entry name" value="DUF7134"/>
    <property type="match status" value="1"/>
</dbReference>
<dbReference type="Gene3D" id="1.20.5.1930">
    <property type="match status" value="1"/>
</dbReference>
<feature type="transmembrane region" description="Helical" evidence="9">
    <location>
        <begin position="74"/>
        <end position="90"/>
    </location>
</feature>
<evidence type="ECO:0000256" key="4">
    <source>
        <dbReference type="ARBA" id="ARBA00022679"/>
    </source>
</evidence>
<dbReference type="Pfam" id="PF07730">
    <property type="entry name" value="HisKA_3"/>
    <property type="match status" value="1"/>
</dbReference>
<sequence length="476" mass="49580">MATPALPPLSATERRPSWVDVGVVAAMLLLGLLGVFLAHDLGGPEDQSRIASWADYTTLVILVLPILVRRMAPAAVCVFVSLFFVAFRLLEVPEGPVSSVAVFMAIHAAGAHVADARRRNGARALALGTGFVALVVQLSGEIEAVGFEAVVGLTFSIGLNLGFYVAAWVLGDRDRHQRIDRAELSRRADQLATEREARAEQAVVAERVRIARELHDVVAHHVSVMGVQAAAARHVMGRDPARAAEALGTVEASARQAVDELQRLVGILREAPSDGVDAPQPTLDGLPALVATLADAGLPVELREIGRSVAMPDSVGLSAHRIVQEALTNVMRHAPGAETTVVLTHLAGVLQVEVVNGPAPTGATPAGPGGGRGLLGMRERAAMLGGRVEAGPLPRGGYRVAATLPLPGGVQDRPGPATIGAIGAHVAHGRVGPRSGPETAAAEPGVAHTTNVEHTNNIAHANNVEHTNNAEEEVTR</sequence>
<feature type="domain" description="Signal transduction histidine kinase subgroup 3 dimerisation and phosphoacceptor" evidence="11">
    <location>
        <begin position="206"/>
        <end position="271"/>
    </location>
</feature>
<dbReference type="RefSeq" id="WP_114592629.1">
    <property type="nucleotide sequence ID" value="NZ_CP031165.1"/>
</dbReference>
<protein>
    <recommendedName>
        <fullName evidence="2">histidine kinase</fullName>
        <ecNumber evidence="2">2.7.13.3</ecNumber>
    </recommendedName>
</protein>
<evidence type="ECO:0000259" key="11">
    <source>
        <dbReference type="Pfam" id="PF07730"/>
    </source>
</evidence>
<keyword evidence="8" id="KW-0902">Two-component regulatory system</keyword>
<dbReference type="EC" id="2.7.13.3" evidence="2"/>
<keyword evidence="6 13" id="KW-0418">Kinase</keyword>
<keyword evidence="7" id="KW-0067">ATP-binding</keyword>
<keyword evidence="9" id="KW-0472">Membrane</keyword>
<dbReference type="Gene3D" id="3.30.565.10">
    <property type="entry name" value="Histidine kinase-like ATPase, C-terminal domain"/>
    <property type="match status" value="1"/>
</dbReference>
<keyword evidence="9" id="KW-0812">Transmembrane</keyword>
<dbReference type="GO" id="GO:0046983">
    <property type="term" value="F:protein dimerization activity"/>
    <property type="evidence" value="ECO:0007669"/>
    <property type="project" value="InterPro"/>
</dbReference>
<dbReference type="InterPro" id="IPR003594">
    <property type="entry name" value="HATPase_dom"/>
</dbReference>
<dbReference type="GO" id="GO:0000155">
    <property type="term" value="F:phosphorelay sensor kinase activity"/>
    <property type="evidence" value="ECO:0007669"/>
    <property type="project" value="InterPro"/>
</dbReference>
<evidence type="ECO:0000256" key="8">
    <source>
        <dbReference type="ARBA" id="ARBA00023012"/>
    </source>
</evidence>
<dbReference type="InterPro" id="IPR011712">
    <property type="entry name" value="Sig_transdc_His_kin_sub3_dim/P"/>
</dbReference>
<evidence type="ECO:0000256" key="5">
    <source>
        <dbReference type="ARBA" id="ARBA00022741"/>
    </source>
</evidence>
<dbReference type="CDD" id="cd16917">
    <property type="entry name" value="HATPase_UhpB-NarQ-NarX-like"/>
    <property type="match status" value="1"/>
</dbReference>
<comment type="catalytic activity">
    <reaction evidence="1">
        <text>ATP + protein L-histidine = ADP + protein N-phospho-L-histidine.</text>
        <dbReference type="EC" id="2.7.13.3"/>
    </reaction>
</comment>
<dbReference type="InterPro" id="IPR055558">
    <property type="entry name" value="DUF7134"/>
</dbReference>
<keyword evidence="9" id="KW-1133">Transmembrane helix</keyword>
<gene>
    <name evidence="13" type="ORF">DVS28_a3584</name>
</gene>
<reference evidence="13 14" key="1">
    <citation type="submission" date="2018-09" db="EMBL/GenBank/DDBJ databases">
        <title>Complete genome sequence of Euzebya sp. DY32-46 isolated from seawater of Pacific Ocean.</title>
        <authorList>
            <person name="Xu L."/>
            <person name="Wu Y.-H."/>
            <person name="Xu X.-W."/>
        </authorList>
    </citation>
    <scope>NUCLEOTIDE SEQUENCE [LARGE SCALE GENOMIC DNA]</scope>
    <source>
        <strain evidence="13 14">DY32-46</strain>
    </source>
</reference>
<feature type="domain" description="Histidine kinase/HSP90-like ATPase" evidence="10">
    <location>
        <begin position="318"/>
        <end position="407"/>
    </location>
</feature>
<evidence type="ECO:0000256" key="9">
    <source>
        <dbReference type="SAM" id="Phobius"/>
    </source>
</evidence>
<feature type="domain" description="DUF7134" evidence="12">
    <location>
        <begin position="12"/>
        <end position="178"/>
    </location>
</feature>
<evidence type="ECO:0000256" key="1">
    <source>
        <dbReference type="ARBA" id="ARBA00000085"/>
    </source>
</evidence>
<feature type="transmembrane region" description="Helical" evidence="9">
    <location>
        <begin position="50"/>
        <end position="67"/>
    </location>
</feature>
<evidence type="ECO:0000256" key="3">
    <source>
        <dbReference type="ARBA" id="ARBA00022553"/>
    </source>
</evidence>
<dbReference type="InterPro" id="IPR036890">
    <property type="entry name" value="HATPase_C_sf"/>
</dbReference>
<dbReference type="SUPFAM" id="SSF55874">
    <property type="entry name" value="ATPase domain of HSP90 chaperone/DNA topoisomerase II/histidine kinase"/>
    <property type="match status" value="1"/>
</dbReference>
<evidence type="ECO:0000256" key="7">
    <source>
        <dbReference type="ARBA" id="ARBA00022840"/>
    </source>
</evidence>
<keyword evidence="4" id="KW-0808">Transferase</keyword>
<keyword evidence="5" id="KW-0547">Nucleotide-binding</keyword>
<dbReference type="EMBL" id="CP031165">
    <property type="protein sequence ID" value="AXV08257.1"/>
    <property type="molecule type" value="Genomic_DNA"/>
</dbReference>
<evidence type="ECO:0000313" key="14">
    <source>
        <dbReference type="Proteomes" id="UP000264006"/>
    </source>
</evidence>
<evidence type="ECO:0000256" key="2">
    <source>
        <dbReference type="ARBA" id="ARBA00012438"/>
    </source>
</evidence>
<evidence type="ECO:0000259" key="10">
    <source>
        <dbReference type="Pfam" id="PF02518"/>
    </source>
</evidence>
<feature type="transmembrane region" description="Helical" evidence="9">
    <location>
        <begin position="121"/>
        <end position="138"/>
    </location>
</feature>
<accession>A0A346Y1B0</accession>
<dbReference type="PANTHER" id="PTHR24421">
    <property type="entry name" value="NITRATE/NITRITE SENSOR PROTEIN NARX-RELATED"/>
    <property type="match status" value="1"/>
</dbReference>
<keyword evidence="3" id="KW-0597">Phosphoprotein</keyword>
<dbReference type="InterPro" id="IPR050482">
    <property type="entry name" value="Sensor_HK_TwoCompSys"/>
</dbReference>
<name>A0A346Y1B0_9ACTN</name>
<organism evidence="13 14">
    <name type="scientific">Euzebya pacifica</name>
    <dbReference type="NCBI Taxonomy" id="1608957"/>
    <lineage>
        <taxon>Bacteria</taxon>
        <taxon>Bacillati</taxon>
        <taxon>Actinomycetota</taxon>
        <taxon>Nitriliruptoria</taxon>
        <taxon>Euzebyales</taxon>
    </lineage>
</organism>
<keyword evidence="14" id="KW-1185">Reference proteome</keyword>
<evidence type="ECO:0000256" key="6">
    <source>
        <dbReference type="ARBA" id="ARBA00022777"/>
    </source>
</evidence>